<protein>
    <submittedName>
        <fullName evidence="1">Uncharacterized protein</fullName>
    </submittedName>
</protein>
<accession>A0AAP3SFU9</accession>
<gene>
    <name evidence="1" type="ORF">PO127_12885</name>
</gene>
<reference evidence="1" key="1">
    <citation type="submission" date="2022-10" db="EMBL/GenBank/DDBJ databases">
        <title>Human gut microbiome strain richness.</title>
        <authorList>
            <person name="Chen-Liaw A."/>
        </authorList>
    </citation>
    <scope>NUCLEOTIDE SEQUENCE</scope>
    <source>
        <strain evidence="1">1001283st1_A3_1001283B150304_161114</strain>
    </source>
</reference>
<dbReference type="AlphaFoldDB" id="A0AAP3SFU9"/>
<dbReference type="Proteomes" id="UP001217776">
    <property type="component" value="Unassembled WGS sequence"/>
</dbReference>
<proteinExistence type="predicted"/>
<comment type="caution">
    <text evidence="1">The sequence shown here is derived from an EMBL/GenBank/DDBJ whole genome shotgun (WGS) entry which is preliminary data.</text>
</comment>
<name>A0AAP3SFU9_BACT4</name>
<evidence type="ECO:0000313" key="1">
    <source>
        <dbReference type="EMBL" id="MDC2236637.1"/>
    </source>
</evidence>
<organism evidence="1 2">
    <name type="scientific">Bacteroides thetaiotaomicron</name>
    <dbReference type="NCBI Taxonomy" id="818"/>
    <lineage>
        <taxon>Bacteria</taxon>
        <taxon>Pseudomonadati</taxon>
        <taxon>Bacteroidota</taxon>
        <taxon>Bacteroidia</taxon>
        <taxon>Bacteroidales</taxon>
        <taxon>Bacteroidaceae</taxon>
        <taxon>Bacteroides</taxon>
    </lineage>
</organism>
<dbReference type="RefSeq" id="WP_022275160.1">
    <property type="nucleotide sequence ID" value="NZ_JADNKL010000026.1"/>
</dbReference>
<sequence>MKQYTVYFNEPVCHKYLGVKFNQELKEWEHDVECEEVNDTFTFDSLATAKKLIKANLDKYKGSCITKTWANGDWENLGEINIKGSNKTFVANTKQRVSNY</sequence>
<evidence type="ECO:0000313" key="2">
    <source>
        <dbReference type="Proteomes" id="UP001217776"/>
    </source>
</evidence>
<dbReference type="EMBL" id="JAQNVG010000019">
    <property type="protein sequence ID" value="MDC2236637.1"/>
    <property type="molecule type" value="Genomic_DNA"/>
</dbReference>